<feature type="transmembrane region" description="Helical" evidence="7">
    <location>
        <begin position="60"/>
        <end position="82"/>
    </location>
</feature>
<keyword evidence="5 7" id="KW-1133">Transmembrane helix</keyword>
<dbReference type="GO" id="GO:0005886">
    <property type="term" value="C:plasma membrane"/>
    <property type="evidence" value="ECO:0007669"/>
    <property type="project" value="UniProtKB-SubCell"/>
</dbReference>
<dbReference type="PANTHER" id="PTHR33452">
    <property type="entry name" value="OXIDOREDUCTASE CATD-RELATED"/>
    <property type="match status" value="1"/>
</dbReference>
<dbReference type="EMBL" id="BJZV01000001">
    <property type="protein sequence ID" value="GEP08317.1"/>
    <property type="molecule type" value="Genomic_DNA"/>
</dbReference>
<accession>A0A512JEE9</accession>
<dbReference type="PANTHER" id="PTHR33452:SF1">
    <property type="entry name" value="INNER MEMBRANE PROTEIN YPHA-RELATED"/>
    <property type="match status" value="1"/>
</dbReference>
<evidence type="ECO:0000313" key="9">
    <source>
        <dbReference type="Proteomes" id="UP000321750"/>
    </source>
</evidence>
<keyword evidence="4 7" id="KW-0812">Transmembrane</keyword>
<name>A0A512JEE9_9HYPH</name>
<comment type="similarity">
    <text evidence="2">Belongs to the DoxX family.</text>
</comment>
<dbReference type="Pfam" id="PF07681">
    <property type="entry name" value="DoxX"/>
    <property type="match status" value="1"/>
</dbReference>
<sequence>MSNFLAALLEPRAVLLRWAPVPLRLIVGYGFLAHGLAKAARGYDAFPAIVQAMGLPMPHLLGWLTILVEIFGGLAILLGALVPLVSIPMAIVLLVAIFTVHLPYGFSSIKLQAVTAAGATFGQPGYETDLLYLAGLAALVMGGAGPLSIDGYIRRRIRGARFS</sequence>
<protein>
    <submittedName>
        <fullName evidence="8">Quinol oxidase</fullName>
    </submittedName>
</protein>
<dbReference type="RefSeq" id="WP_147044666.1">
    <property type="nucleotide sequence ID" value="NZ_BJZV01000001.1"/>
</dbReference>
<evidence type="ECO:0000256" key="7">
    <source>
        <dbReference type="SAM" id="Phobius"/>
    </source>
</evidence>
<evidence type="ECO:0000256" key="6">
    <source>
        <dbReference type="ARBA" id="ARBA00023136"/>
    </source>
</evidence>
<comment type="caution">
    <text evidence="8">The sequence shown here is derived from an EMBL/GenBank/DDBJ whole genome shotgun (WGS) entry which is preliminary data.</text>
</comment>
<keyword evidence="3" id="KW-1003">Cell membrane</keyword>
<dbReference type="InterPro" id="IPR051907">
    <property type="entry name" value="DoxX-like_oxidoreductase"/>
</dbReference>
<gene>
    <name evidence="8" type="ORF">MGN01_01620</name>
</gene>
<evidence type="ECO:0000313" key="8">
    <source>
        <dbReference type="EMBL" id="GEP08317.1"/>
    </source>
</evidence>
<evidence type="ECO:0000256" key="4">
    <source>
        <dbReference type="ARBA" id="ARBA00022692"/>
    </source>
</evidence>
<evidence type="ECO:0000256" key="3">
    <source>
        <dbReference type="ARBA" id="ARBA00022475"/>
    </source>
</evidence>
<feature type="transmembrane region" description="Helical" evidence="7">
    <location>
        <begin position="89"/>
        <end position="106"/>
    </location>
</feature>
<comment type="subcellular location">
    <subcellularLocation>
        <location evidence="1">Cell membrane</location>
        <topology evidence="1">Multi-pass membrane protein</topology>
    </subcellularLocation>
</comment>
<feature type="transmembrane region" description="Helical" evidence="7">
    <location>
        <begin position="21"/>
        <end position="40"/>
    </location>
</feature>
<dbReference type="Proteomes" id="UP000321750">
    <property type="component" value="Unassembled WGS sequence"/>
</dbReference>
<keyword evidence="6 7" id="KW-0472">Membrane</keyword>
<evidence type="ECO:0000256" key="2">
    <source>
        <dbReference type="ARBA" id="ARBA00006679"/>
    </source>
</evidence>
<proteinExistence type="inferred from homology"/>
<evidence type="ECO:0000256" key="5">
    <source>
        <dbReference type="ARBA" id="ARBA00022989"/>
    </source>
</evidence>
<evidence type="ECO:0000256" key="1">
    <source>
        <dbReference type="ARBA" id="ARBA00004651"/>
    </source>
</evidence>
<dbReference type="AlphaFoldDB" id="A0A512JEE9"/>
<keyword evidence="9" id="KW-1185">Reference proteome</keyword>
<dbReference type="InterPro" id="IPR032808">
    <property type="entry name" value="DoxX"/>
</dbReference>
<reference evidence="8 9" key="1">
    <citation type="submission" date="2019-07" db="EMBL/GenBank/DDBJ databases">
        <title>Whole genome shotgun sequence of Methylobacterium gnaphalii NBRC 107716.</title>
        <authorList>
            <person name="Hosoyama A."/>
            <person name="Uohara A."/>
            <person name="Ohji S."/>
            <person name="Ichikawa N."/>
        </authorList>
    </citation>
    <scope>NUCLEOTIDE SEQUENCE [LARGE SCALE GENOMIC DNA]</scope>
    <source>
        <strain evidence="8 9">NBRC 107716</strain>
    </source>
</reference>
<dbReference type="OrthoDB" id="9808524at2"/>
<feature type="transmembrane region" description="Helical" evidence="7">
    <location>
        <begin position="130"/>
        <end position="153"/>
    </location>
</feature>
<organism evidence="8 9">
    <name type="scientific">Methylobacterium gnaphalii</name>
    <dbReference type="NCBI Taxonomy" id="1010610"/>
    <lineage>
        <taxon>Bacteria</taxon>
        <taxon>Pseudomonadati</taxon>
        <taxon>Pseudomonadota</taxon>
        <taxon>Alphaproteobacteria</taxon>
        <taxon>Hyphomicrobiales</taxon>
        <taxon>Methylobacteriaceae</taxon>
        <taxon>Methylobacterium</taxon>
    </lineage>
</organism>